<sequence length="156" mass="17011">MIIDDWDIANSYINEWKELGYTIVFTNGCFDILHRGHIEILLAAKKKGDRLVVGLNGDQSVQRLKGHGRPLQPFDDRAIILDALEVVDMVVGFAEDTPAEIISKILPNILVKGGDYTTNSLVGADTVIANGGTVETIPLVPGKSTTKLLDQIIKSK</sequence>
<keyword evidence="5" id="KW-0067">ATP-binding</keyword>
<evidence type="ECO:0000313" key="9">
    <source>
        <dbReference type="EMBL" id="SVC64615.1"/>
    </source>
</evidence>
<reference evidence="9" key="1">
    <citation type="submission" date="2018-05" db="EMBL/GenBank/DDBJ databases">
        <authorList>
            <person name="Lanie J.A."/>
            <person name="Ng W.-L."/>
            <person name="Kazmierczak K.M."/>
            <person name="Andrzejewski T.M."/>
            <person name="Davidsen T.M."/>
            <person name="Wayne K.J."/>
            <person name="Tettelin H."/>
            <person name="Glass J.I."/>
            <person name="Rusch D."/>
            <person name="Podicherti R."/>
            <person name="Tsui H.-C.T."/>
            <person name="Winkler M.E."/>
        </authorList>
    </citation>
    <scope>NUCLEOTIDE SEQUENCE</scope>
</reference>
<dbReference type="EMBL" id="UINC01102756">
    <property type="protein sequence ID" value="SVC64615.1"/>
    <property type="molecule type" value="Genomic_DNA"/>
</dbReference>
<dbReference type="NCBIfam" id="TIGR02199">
    <property type="entry name" value="rfaE_dom_II"/>
    <property type="match status" value="1"/>
</dbReference>
<evidence type="ECO:0000259" key="8">
    <source>
        <dbReference type="Pfam" id="PF01467"/>
    </source>
</evidence>
<dbReference type="GO" id="GO:0005975">
    <property type="term" value="P:carbohydrate metabolic process"/>
    <property type="evidence" value="ECO:0007669"/>
    <property type="project" value="InterPro"/>
</dbReference>
<proteinExistence type="predicted"/>
<evidence type="ECO:0000256" key="7">
    <source>
        <dbReference type="ARBA" id="ARBA00047428"/>
    </source>
</evidence>
<keyword evidence="6" id="KW-0119">Carbohydrate metabolism</keyword>
<dbReference type="InterPro" id="IPR014729">
    <property type="entry name" value="Rossmann-like_a/b/a_fold"/>
</dbReference>
<dbReference type="InterPro" id="IPR004821">
    <property type="entry name" value="Cyt_trans-like"/>
</dbReference>
<evidence type="ECO:0000256" key="5">
    <source>
        <dbReference type="ARBA" id="ARBA00022840"/>
    </source>
</evidence>
<keyword evidence="3" id="KW-0548">Nucleotidyltransferase</keyword>
<evidence type="ECO:0000256" key="3">
    <source>
        <dbReference type="ARBA" id="ARBA00022695"/>
    </source>
</evidence>
<dbReference type="GO" id="GO:0016773">
    <property type="term" value="F:phosphotransferase activity, alcohol group as acceptor"/>
    <property type="evidence" value="ECO:0007669"/>
    <property type="project" value="InterPro"/>
</dbReference>
<keyword evidence="4" id="KW-0547">Nucleotide-binding</keyword>
<dbReference type="Gene3D" id="3.40.50.620">
    <property type="entry name" value="HUPs"/>
    <property type="match status" value="1"/>
</dbReference>
<dbReference type="PANTHER" id="PTHR43793">
    <property type="entry name" value="FAD SYNTHASE"/>
    <property type="match status" value="1"/>
</dbReference>
<dbReference type="Pfam" id="PF01467">
    <property type="entry name" value="CTP_transf_like"/>
    <property type="match status" value="1"/>
</dbReference>
<dbReference type="AlphaFoldDB" id="A0A382NW86"/>
<dbReference type="GO" id="GO:0005524">
    <property type="term" value="F:ATP binding"/>
    <property type="evidence" value="ECO:0007669"/>
    <property type="project" value="UniProtKB-KW"/>
</dbReference>
<evidence type="ECO:0000256" key="4">
    <source>
        <dbReference type="ARBA" id="ARBA00022741"/>
    </source>
</evidence>
<comment type="catalytic activity">
    <reaction evidence="7">
        <text>D-glycero-beta-D-manno-heptose 1-phosphate + ATP + H(+) = ADP-D-glycero-beta-D-manno-heptose + diphosphate</text>
        <dbReference type="Rhea" id="RHEA:27465"/>
        <dbReference type="ChEBI" id="CHEBI:15378"/>
        <dbReference type="ChEBI" id="CHEBI:30616"/>
        <dbReference type="ChEBI" id="CHEBI:33019"/>
        <dbReference type="ChEBI" id="CHEBI:59967"/>
        <dbReference type="ChEBI" id="CHEBI:61593"/>
        <dbReference type="EC" id="2.7.7.70"/>
    </reaction>
</comment>
<gene>
    <name evidence="9" type="ORF">METZ01_LOCUS317469</name>
</gene>
<accession>A0A382NW86</accession>
<evidence type="ECO:0000256" key="6">
    <source>
        <dbReference type="ARBA" id="ARBA00023277"/>
    </source>
</evidence>
<evidence type="ECO:0000256" key="2">
    <source>
        <dbReference type="ARBA" id="ARBA00022679"/>
    </source>
</evidence>
<dbReference type="PANTHER" id="PTHR43793:SF2">
    <property type="entry name" value="BIFUNCTIONAL PROTEIN HLDE"/>
    <property type="match status" value="1"/>
</dbReference>
<dbReference type="InterPro" id="IPR011914">
    <property type="entry name" value="RfaE_dom_II"/>
</dbReference>
<dbReference type="GO" id="GO:0016779">
    <property type="term" value="F:nucleotidyltransferase activity"/>
    <property type="evidence" value="ECO:0007669"/>
    <property type="project" value="UniProtKB-KW"/>
</dbReference>
<evidence type="ECO:0000256" key="1">
    <source>
        <dbReference type="ARBA" id="ARBA00012519"/>
    </source>
</evidence>
<protein>
    <recommendedName>
        <fullName evidence="1">D-glycero-beta-D-manno-heptose 1-phosphate adenylyltransferase</fullName>
        <ecNumber evidence="1">2.7.7.70</ecNumber>
    </recommendedName>
</protein>
<feature type="domain" description="Cytidyltransferase-like" evidence="8">
    <location>
        <begin position="25"/>
        <end position="119"/>
    </location>
</feature>
<keyword evidence="2" id="KW-0808">Transferase</keyword>
<dbReference type="InterPro" id="IPR050385">
    <property type="entry name" value="Archaeal_FAD_synthase"/>
</dbReference>
<dbReference type="NCBIfam" id="TIGR00125">
    <property type="entry name" value="cyt_tran_rel"/>
    <property type="match status" value="1"/>
</dbReference>
<dbReference type="EC" id="2.7.7.70" evidence="1"/>
<organism evidence="9">
    <name type="scientific">marine metagenome</name>
    <dbReference type="NCBI Taxonomy" id="408172"/>
    <lineage>
        <taxon>unclassified sequences</taxon>
        <taxon>metagenomes</taxon>
        <taxon>ecological metagenomes</taxon>
    </lineage>
</organism>
<name>A0A382NW86_9ZZZZ</name>
<dbReference type="SUPFAM" id="SSF52374">
    <property type="entry name" value="Nucleotidylyl transferase"/>
    <property type="match status" value="1"/>
</dbReference>